<evidence type="ECO:0000256" key="1">
    <source>
        <dbReference type="SAM" id="MobiDB-lite"/>
    </source>
</evidence>
<evidence type="ECO:0000313" key="3">
    <source>
        <dbReference type="EMBL" id="WAS90304.1"/>
    </source>
</evidence>
<name>A0ABY7GTR4_9BACT</name>
<protein>
    <submittedName>
        <fullName evidence="3">Uncharacterized protein</fullName>
    </submittedName>
</protein>
<organism evidence="3 4">
    <name type="scientific">Nannocystis punicea</name>
    <dbReference type="NCBI Taxonomy" id="2995304"/>
    <lineage>
        <taxon>Bacteria</taxon>
        <taxon>Pseudomonadati</taxon>
        <taxon>Myxococcota</taxon>
        <taxon>Polyangia</taxon>
        <taxon>Nannocystales</taxon>
        <taxon>Nannocystaceae</taxon>
        <taxon>Nannocystis</taxon>
    </lineage>
</organism>
<evidence type="ECO:0000313" key="4">
    <source>
        <dbReference type="Proteomes" id="UP001164459"/>
    </source>
</evidence>
<feature type="compositionally biased region" description="Low complexity" evidence="1">
    <location>
        <begin position="239"/>
        <end position="260"/>
    </location>
</feature>
<dbReference type="EMBL" id="CP114040">
    <property type="protein sequence ID" value="WAS90304.1"/>
    <property type="molecule type" value="Genomic_DNA"/>
</dbReference>
<keyword evidence="2" id="KW-0472">Membrane</keyword>
<feature type="region of interest" description="Disordered" evidence="1">
    <location>
        <begin position="210"/>
        <end position="279"/>
    </location>
</feature>
<accession>A0ABY7GTR4</accession>
<gene>
    <name evidence="3" type="ORF">O0S08_29295</name>
</gene>
<keyword evidence="2" id="KW-1133">Transmembrane helix</keyword>
<reference evidence="3" key="1">
    <citation type="submission" date="2022-11" db="EMBL/GenBank/DDBJ databases">
        <title>Minimal conservation of predation-associated metabolite biosynthetic gene clusters underscores biosynthetic potential of Myxococcota including descriptions for ten novel species: Archangium lansinium sp. nov., Myxococcus landrumus sp. nov., Nannocystis bai.</title>
        <authorList>
            <person name="Ahearne A."/>
            <person name="Stevens C."/>
            <person name="Dowd S."/>
        </authorList>
    </citation>
    <scope>NUCLEOTIDE SEQUENCE</scope>
    <source>
        <strain evidence="3">Fl3</strain>
    </source>
</reference>
<feature type="compositionally biased region" description="Polar residues" evidence="1">
    <location>
        <begin position="261"/>
        <end position="275"/>
    </location>
</feature>
<evidence type="ECO:0000256" key="2">
    <source>
        <dbReference type="SAM" id="Phobius"/>
    </source>
</evidence>
<feature type="transmembrane region" description="Helical" evidence="2">
    <location>
        <begin position="349"/>
        <end position="371"/>
    </location>
</feature>
<sequence>MSRSLAAALAGILSLETATARASAVDLSLETASAASTSVLDSPHSSLAPLGRSSEVAAAVRERPPPSVADLRLPTSSVSAPPRALAFAAVPPAPTLASHLSFETPAPSARDLAYEQGQAAKEAGDDARAAEEFARAYRLTPAGESGPRLMLLRESVDARLRAHERGAGPRDQLCPARALLREHLAGAGAVPLADERARLARVEQGLGAVDCDAADRPVPQDTPQDPPPPAPRDPPRTRPVPQDISTAAAAPVPSASLSGPQQSAQKDMSTATGRASSPGRGLRIAGAATLGLGAAALVPMSVGIAIARDAMRDGRRVCWEMDIACDGGTDRKLLAILERGQQADVLVKIAAPIAGVALLTGLVLLSVGLAARPRRPLAVVPRFGPGSLGVGLQGRF</sequence>
<dbReference type="Proteomes" id="UP001164459">
    <property type="component" value="Chromosome"/>
</dbReference>
<keyword evidence="2" id="KW-0812">Transmembrane</keyword>
<proteinExistence type="predicted"/>
<keyword evidence="4" id="KW-1185">Reference proteome</keyword>
<feature type="transmembrane region" description="Helical" evidence="2">
    <location>
        <begin position="284"/>
        <end position="307"/>
    </location>
</feature>
<dbReference type="RefSeq" id="WP_269032634.1">
    <property type="nucleotide sequence ID" value="NZ_CP114040.1"/>
</dbReference>